<feature type="domain" description="DUF6536" evidence="2">
    <location>
        <begin position="11"/>
        <end position="147"/>
    </location>
</feature>
<reference evidence="3" key="1">
    <citation type="journal article" date="2020" name="Phytopathology">
        <title>Genome Sequence Resources of Colletotrichum truncatum, C. plurivorum, C. musicola, and C. sojae: Four Species Pathogenic to Soybean (Glycine max).</title>
        <authorList>
            <person name="Rogerio F."/>
            <person name="Boufleur T.R."/>
            <person name="Ciampi-Guillardi M."/>
            <person name="Sukno S.A."/>
            <person name="Thon M.R."/>
            <person name="Massola Junior N.S."/>
            <person name="Baroncelli R."/>
        </authorList>
    </citation>
    <scope>NUCLEOTIDE SEQUENCE</scope>
    <source>
        <strain evidence="3">LFN00145</strain>
    </source>
</reference>
<dbReference type="PANTHER" id="PTHR35395:SF1">
    <property type="entry name" value="DUF6536 DOMAIN-CONTAINING PROTEIN"/>
    <property type="match status" value="1"/>
</dbReference>
<evidence type="ECO:0000259" key="2">
    <source>
        <dbReference type="Pfam" id="PF20163"/>
    </source>
</evidence>
<evidence type="ECO:0000313" key="4">
    <source>
        <dbReference type="Proteomes" id="UP000654918"/>
    </source>
</evidence>
<keyword evidence="1" id="KW-0812">Transmembrane</keyword>
<feature type="transmembrane region" description="Helical" evidence="1">
    <location>
        <begin position="15"/>
        <end position="38"/>
    </location>
</feature>
<keyword evidence="1" id="KW-0472">Membrane</keyword>
<dbReference type="Proteomes" id="UP000654918">
    <property type="component" value="Unassembled WGS sequence"/>
</dbReference>
<dbReference type="PANTHER" id="PTHR35395">
    <property type="entry name" value="DUF6536 DOMAIN-CONTAINING PROTEIN"/>
    <property type="match status" value="1"/>
</dbReference>
<comment type="caution">
    <text evidence="3">The sequence shown here is derived from an EMBL/GenBank/DDBJ whole genome shotgun (WGS) entry which is preliminary data.</text>
</comment>
<organism evidence="3 4">
    <name type="scientific">Colletotrichum plurivorum</name>
    <dbReference type="NCBI Taxonomy" id="2175906"/>
    <lineage>
        <taxon>Eukaryota</taxon>
        <taxon>Fungi</taxon>
        <taxon>Dikarya</taxon>
        <taxon>Ascomycota</taxon>
        <taxon>Pezizomycotina</taxon>
        <taxon>Sordariomycetes</taxon>
        <taxon>Hypocreomycetidae</taxon>
        <taxon>Glomerellales</taxon>
        <taxon>Glomerellaceae</taxon>
        <taxon>Colletotrichum</taxon>
        <taxon>Colletotrichum orchidearum species complex</taxon>
    </lineage>
</organism>
<gene>
    <name evidence="3" type="ORF">CPLU01_13449</name>
</gene>
<evidence type="ECO:0000313" key="3">
    <source>
        <dbReference type="EMBL" id="KAF6817933.1"/>
    </source>
</evidence>
<feature type="transmembrane region" description="Helical" evidence="1">
    <location>
        <begin position="125"/>
        <end position="146"/>
    </location>
</feature>
<keyword evidence="1" id="KW-1133">Transmembrane helix</keyword>
<protein>
    <recommendedName>
        <fullName evidence="2">DUF6536 domain-containing protein</fullName>
    </recommendedName>
</protein>
<proteinExistence type="predicted"/>
<dbReference type="InterPro" id="IPR046623">
    <property type="entry name" value="DUF6536"/>
</dbReference>
<dbReference type="Pfam" id="PF20163">
    <property type="entry name" value="DUF6536"/>
    <property type="match status" value="1"/>
</dbReference>
<sequence>MGTFKLPKSRWRQAAFYFSIAAFSTFLINLIFVLWATIQKRDTFENGIGTLLDQNCSKIQIINITTHVIINIVSTILLAGSNYCIQCLMAPTRPEIDDAHARQSWLDVGIPSVRNFWNKPWKKKIIWILLSLSSLPLHLVSVNSPFSSSYVRILY</sequence>
<dbReference type="EMBL" id="WIGO01000309">
    <property type="protein sequence ID" value="KAF6817933.1"/>
    <property type="molecule type" value="Genomic_DNA"/>
</dbReference>
<name>A0A8H6JS08_9PEZI</name>
<accession>A0A8H6JS08</accession>
<evidence type="ECO:0000256" key="1">
    <source>
        <dbReference type="SAM" id="Phobius"/>
    </source>
</evidence>
<keyword evidence="4" id="KW-1185">Reference proteome</keyword>
<dbReference type="AlphaFoldDB" id="A0A8H6JS08"/>